<dbReference type="PROSITE" id="PS51257">
    <property type="entry name" value="PROKAR_LIPOPROTEIN"/>
    <property type="match status" value="1"/>
</dbReference>
<proteinExistence type="predicted"/>
<evidence type="ECO:0008006" key="3">
    <source>
        <dbReference type="Google" id="ProtNLM"/>
    </source>
</evidence>
<keyword evidence="2" id="KW-1185">Reference proteome</keyword>
<dbReference type="EMBL" id="AKKN01000010">
    <property type="protein sequence ID" value="EKT56011.1"/>
    <property type="molecule type" value="Genomic_DNA"/>
</dbReference>
<organism evidence="1 2">
    <name type="scientific">Providencia sneebia DSM 19967</name>
    <dbReference type="NCBI Taxonomy" id="1141660"/>
    <lineage>
        <taxon>Bacteria</taxon>
        <taxon>Pseudomonadati</taxon>
        <taxon>Pseudomonadota</taxon>
        <taxon>Gammaproteobacteria</taxon>
        <taxon>Enterobacterales</taxon>
        <taxon>Morganellaceae</taxon>
        <taxon>Providencia</taxon>
    </lineage>
</organism>
<dbReference type="Proteomes" id="UP000010290">
    <property type="component" value="Chromosome"/>
</dbReference>
<dbReference type="HOGENOM" id="CLU_1693938_0_0_6"/>
<accession>K8W834</accession>
<dbReference type="PATRIC" id="fig|1141660.3.peg.2724"/>
<protein>
    <recommendedName>
        <fullName evidence="3">Lipoprotein</fullName>
    </recommendedName>
</protein>
<comment type="caution">
    <text evidence="1">The sequence shown here is derived from an EMBL/GenBank/DDBJ whole genome shotgun (WGS) entry which is preliminary data.</text>
</comment>
<dbReference type="OrthoDB" id="9953244at2"/>
<sequence>MRAIIVLPYLFLLGCASPTVEVKSESQKIKNASSTAKSIKTYPMGSSKTKFEMELEQQKNVSAFREQNETSQGYSLDYLRYERDRKEEEYQKNNKARSESFAQKMQSLDSEYNSLEVMKNRDNLSNDEKKDIRNRMDQIDRDRNIERLSWISKWK</sequence>
<dbReference type="RefSeq" id="WP_008916477.1">
    <property type="nucleotide sequence ID" value="NZ_CM001773.1"/>
</dbReference>
<evidence type="ECO:0000313" key="2">
    <source>
        <dbReference type="Proteomes" id="UP000010290"/>
    </source>
</evidence>
<evidence type="ECO:0000313" key="1">
    <source>
        <dbReference type="EMBL" id="EKT56011.1"/>
    </source>
</evidence>
<dbReference type="AlphaFoldDB" id="K8W834"/>
<reference evidence="1 2" key="1">
    <citation type="journal article" date="2012" name="BMC Genomics">
        <title>Comparative genomics of bacteria in the genus Providencia isolated from wild Drosophila melanogaster.</title>
        <authorList>
            <person name="Galac M.R."/>
            <person name="Lazzaro B.P."/>
        </authorList>
    </citation>
    <scope>NUCLEOTIDE SEQUENCE [LARGE SCALE GENOMIC DNA]</scope>
    <source>
        <strain evidence="1 2">DSM 19967</strain>
    </source>
</reference>
<name>K8W834_9GAMM</name>
<gene>
    <name evidence="1" type="ORF">OO7_13619</name>
</gene>